<dbReference type="HOGENOM" id="CLU_164906_0_0_1"/>
<dbReference type="GeneID" id="18932074"/>
<dbReference type="EMBL" id="GL883117">
    <property type="protein sequence ID" value="EGG04591.1"/>
    <property type="molecule type" value="Genomic_DNA"/>
</dbReference>
<feature type="region of interest" description="Disordered" evidence="1">
    <location>
        <begin position="36"/>
        <end position="122"/>
    </location>
</feature>
<feature type="region of interest" description="Disordered" evidence="1">
    <location>
        <begin position="1"/>
        <end position="23"/>
    </location>
</feature>
<evidence type="ECO:0000313" key="3">
    <source>
        <dbReference type="Proteomes" id="UP000001072"/>
    </source>
</evidence>
<dbReference type="VEuPathDB" id="FungiDB:MELLADRAFT_72322"/>
<protein>
    <submittedName>
        <fullName evidence="2">Uncharacterized protein</fullName>
    </submittedName>
</protein>
<name>F4RSF6_MELLP</name>
<dbReference type="KEGG" id="mlr:MELLADRAFT_72322"/>
<feature type="compositionally biased region" description="Polar residues" evidence="1">
    <location>
        <begin position="36"/>
        <end position="48"/>
    </location>
</feature>
<keyword evidence="3" id="KW-1185">Reference proteome</keyword>
<proteinExistence type="predicted"/>
<dbReference type="Proteomes" id="UP000001072">
    <property type="component" value="Unassembled WGS sequence"/>
</dbReference>
<organism evidence="3">
    <name type="scientific">Melampsora larici-populina (strain 98AG31 / pathotype 3-4-7)</name>
    <name type="common">Poplar leaf rust fungus</name>
    <dbReference type="NCBI Taxonomy" id="747676"/>
    <lineage>
        <taxon>Eukaryota</taxon>
        <taxon>Fungi</taxon>
        <taxon>Dikarya</taxon>
        <taxon>Basidiomycota</taxon>
        <taxon>Pucciniomycotina</taxon>
        <taxon>Pucciniomycetes</taxon>
        <taxon>Pucciniales</taxon>
        <taxon>Melampsoraceae</taxon>
        <taxon>Melampsora</taxon>
    </lineage>
</organism>
<evidence type="ECO:0000256" key="1">
    <source>
        <dbReference type="SAM" id="MobiDB-lite"/>
    </source>
</evidence>
<reference evidence="3" key="1">
    <citation type="journal article" date="2011" name="Proc. Natl. Acad. Sci. U.S.A.">
        <title>Obligate biotrophy features unraveled by the genomic analysis of rust fungi.</title>
        <authorList>
            <person name="Duplessis S."/>
            <person name="Cuomo C.A."/>
            <person name="Lin Y.-C."/>
            <person name="Aerts A."/>
            <person name="Tisserant E."/>
            <person name="Veneault-Fourrey C."/>
            <person name="Joly D.L."/>
            <person name="Hacquard S."/>
            <person name="Amselem J."/>
            <person name="Cantarel B.L."/>
            <person name="Chiu R."/>
            <person name="Coutinho P.M."/>
            <person name="Feau N."/>
            <person name="Field M."/>
            <person name="Frey P."/>
            <person name="Gelhaye E."/>
            <person name="Goldberg J."/>
            <person name="Grabherr M.G."/>
            <person name="Kodira C.D."/>
            <person name="Kohler A."/>
            <person name="Kuees U."/>
            <person name="Lindquist E.A."/>
            <person name="Lucas S.M."/>
            <person name="Mago R."/>
            <person name="Mauceli E."/>
            <person name="Morin E."/>
            <person name="Murat C."/>
            <person name="Pangilinan J.L."/>
            <person name="Park R."/>
            <person name="Pearson M."/>
            <person name="Quesneville H."/>
            <person name="Rouhier N."/>
            <person name="Sakthikumar S."/>
            <person name="Salamov A.A."/>
            <person name="Schmutz J."/>
            <person name="Selles B."/>
            <person name="Shapiro H."/>
            <person name="Tanguay P."/>
            <person name="Tuskan G.A."/>
            <person name="Henrissat B."/>
            <person name="Van de Peer Y."/>
            <person name="Rouze P."/>
            <person name="Ellis J.G."/>
            <person name="Dodds P.N."/>
            <person name="Schein J.E."/>
            <person name="Zhong S."/>
            <person name="Hamelin R.C."/>
            <person name="Grigoriev I.V."/>
            <person name="Szabo L.J."/>
            <person name="Martin F."/>
        </authorList>
    </citation>
    <scope>NUCLEOTIDE SEQUENCE [LARGE SCALE GENOMIC DNA]</scope>
    <source>
        <strain evidence="3">98AG31 / pathotype 3-4-7</strain>
    </source>
</reference>
<gene>
    <name evidence="2" type="ORF">MELLADRAFT_72322</name>
</gene>
<dbReference type="AlphaFoldDB" id="F4RSF6"/>
<feature type="compositionally biased region" description="Polar residues" evidence="1">
    <location>
        <begin position="56"/>
        <end position="69"/>
    </location>
</feature>
<dbReference type="RefSeq" id="XP_007412030.1">
    <property type="nucleotide sequence ID" value="XM_007411968.1"/>
</dbReference>
<accession>F4RSF6</accession>
<dbReference type="InParanoid" id="F4RSF6"/>
<sequence>MQGKIEDHQFIMTPRPNQSVTHYMSPIDQAVINSSRPVALSELSQSRNSTRRASDQHGNSFGAPSQSPVVSDAERKKRDKHRRHPQMTYKDARARDQQPPPNSLFEQFKGPSGEPNDPIQLD</sequence>
<evidence type="ECO:0000313" key="2">
    <source>
        <dbReference type="EMBL" id="EGG04591.1"/>
    </source>
</evidence>